<name>A0A3P7NU25_9FIRM</name>
<dbReference type="Proteomes" id="UP000279029">
    <property type="component" value="Chromosome"/>
</dbReference>
<evidence type="ECO:0000313" key="2">
    <source>
        <dbReference type="Proteomes" id="UP000279029"/>
    </source>
</evidence>
<keyword evidence="2" id="KW-1185">Reference proteome</keyword>
<dbReference type="Gene3D" id="3.30.70.270">
    <property type="match status" value="1"/>
</dbReference>
<evidence type="ECO:0000313" key="1">
    <source>
        <dbReference type="EMBL" id="VDN46375.1"/>
    </source>
</evidence>
<protein>
    <recommendedName>
        <fullName evidence="3">GGDEF domain-containing protein</fullName>
    </recommendedName>
</protein>
<dbReference type="EMBL" id="LR130778">
    <property type="protein sequence ID" value="VDN46375.1"/>
    <property type="molecule type" value="Genomic_DNA"/>
</dbReference>
<dbReference type="RefSeq" id="WP_125135901.1">
    <property type="nucleotide sequence ID" value="NZ_LR130778.1"/>
</dbReference>
<dbReference type="InterPro" id="IPR043128">
    <property type="entry name" value="Rev_trsase/Diguanyl_cyclase"/>
</dbReference>
<sequence length="212" mass="24706">MNESIKSVLVKNKNLFKEDLGLFEMMVSLVDDLDPIDHRIVKLIEAFISKYQDQYGKINSLLLSDLLVEDEEASIFMQLDRECSRANRYQQNLTTCMVHVNYNQTEDATMNNMMTLFEKALKDSLRITDCVGLYRVDKLLILLPNTLKDDAMLVIKKLEEQIKDIGKVHNIELGEVFSVTEFIRWESYELLLKRLEYGILRGIQDNKKITSM</sequence>
<organism evidence="1 2">
    <name type="scientific">Petrocella atlantisensis</name>
    <dbReference type="NCBI Taxonomy" id="2173034"/>
    <lineage>
        <taxon>Bacteria</taxon>
        <taxon>Bacillati</taxon>
        <taxon>Bacillota</taxon>
        <taxon>Clostridia</taxon>
        <taxon>Lachnospirales</taxon>
        <taxon>Vallitaleaceae</taxon>
        <taxon>Petrocella</taxon>
    </lineage>
</organism>
<dbReference type="AlphaFoldDB" id="A0A3P7NU25"/>
<accession>A0A3P7NU25</accession>
<evidence type="ECO:0008006" key="3">
    <source>
        <dbReference type="Google" id="ProtNLM"/>
    </source>
</evidence>
<dbReference type="KEGG" id="cbar:PATL70BA_0519"/>
<gene>
    <name evidence="1" type="ORF">PATL70BA_0519</name>
</gene>
<proteinExistence type="predicted"/>
<reference evidence="1 2" key="1">
    <citation type="submission" date="2018-09" db="EMBL/GenBank/DDBJ databases">
        <authorList>
            <person name="Postec A."/>
        </authorList>
    </citation>
    <scope>NUCLEOTIDE SEQUENCE [LARGE SCALE GENOMIC DNA]</scope>
    <source>
        <strain evidence="1">70B-A</strain>
    </source>
</reference>